<dbReference type="Gene3D" id="3.40.50.12780">
    <property type="entry name" value="N-terminal domain of ligase-like"/>
    <property type="match status" value="1"/>
</dbReference>
<dbReference type="InterPro" id="IPR045851">
    <property type="entry name" value="AMP-bd_C_sf"/>
</dbReference>
<evidence type="ECO:0000259" key="2">
    <source>
        <dbReference type="Pfam" id="PF13193"/>
    </source>
</evidence>
<protein>
    <submittedName>
        <fullName evidence="3">AMP-binding protein</fullName>
    </submittedName>
</protein>
<feature type="domain" description="AMP-dependent synthetase/ligase" evidence="1">
    <location>
        <begin position="25"/>
        <end position="384"/>
    </location>
</feature>
<dbReference type="InterPro" id="IPR000873">
    <property type="entry name" value="AMP-dep_synth/lig_dom"/>
</dbReference>
<reference evidence="3 4" key="1">
    <citation type="journal article" date="2020" name="Arch. Microbiol.">
        <title>Bradyrhizobium uaiense sp. nov., a new highly efficient cowpea symbiont.</title>
        <authorList>
            <person name="Cabral Michel D."/>
            <person name="Azarias Guimaraes A."/>
            <person name="Martins da Costa E."/>
            <person name="Soares de Carvalho T."/>
            <person name="Balsanelli E."/>
            <person name="Willems A."/>
            <person name="Maltempi de Souza E."/>
            <person name="de Souza Moreira F.M."/>
        </authorList>
    </citation>
    <scope>NUCLEOTIDE SEQUENCE [LARGE SCALE GENOMIC DNA]</scope>
    <source>
        <strain evidence="3 4">UFLA 03-164</strain>
    </source>
</reference>
<dbReference type="SUPFAM" id="SSF56801">
    <property type="entry name" value="Acetyl-CoA synthetase-like"/>
    <property type="match status" value="1"/>
</dbReference>
<dbReference type="PANTHER" id="PTHR43767">
    <property type="entry name" value="LONG-CHAIN-FATTY-ACID--COA LIGASE"/>
    <property type="match status" value="1"/>
</dbReference>
<dbReference type="PANTHER" id="PTHR43767:SF7">
    <property type="entry name" value="MEDIUM_LONG-CHAIN-FATTY-ACID--COA LIGASE FADD8"/>
    <property type="match status" value="1"/>
</dbReference>
<evidence type="ECO:0000313" key="3">
    <source>
        <dbReference type="EMBL" id="NEU95575.1"/>
    </source>
</evidence>
<dbReference type="InterPro" id="IPR025110">
    <property type="entry name" value="AMP-bd_C"/>
</dbReference>
<dbReference type="Pfam" id="PF00501">
    <property type="entry name" value="AMP-binding"/>
    <property type="match status" value="1"/>
</dbReference>
<dbReference type="PROSITE" id="PS00455">
    <property type="entry name" value="AMP_BINDING"/>
    <property type="match status" value="1"/>
</dbReference>
<dbReference type="GO" id="GO:0016877">
    <property type="term" value="F:ligase activity, forming carbon-sulfur bonds"/>
    <property type="evidence" value="ECO:0007669"/>
    <property type="project" value="UniProtKB-ARBA"/>
</dbReference>
<dbReference type="EMBL" id="VKHP01000017">
    <property type="protein sequence ID" value="NEU95575.1"/>
    <property type="molecule type" value="Genomic_DNA"/>
</dbReference>
<dbReference type="Pfam" id="PF13193">
    <property type="entry name" value="AMP-binding_C"/>
    <property type="match status" value="1"/>
</dbReference>
<sequence>MQQGRQQVNEQIGFAPTTTTMILRALSRFPDRQAFVWNGGSLTYSAVRDLIAGLQSGMVSAGLKTGDVVALLSANSAETWCAGIAAQALGLLITWLHPLGSLADHLAVVEDIGATALIVDPKTHGQRGADLAAAAAHQLKLTFAMGRAEFGCDLLSAARAAGAVTPVDLTNINERAIVNYTGGTTGKSKGAVRTHRALVASAQSVAAEFGLPETPRYLAAAPITHVSGSFVLPSLARGGTVHLLKGFDPDEFLTTIAREKINVTMMVPTMIYVMLDHPKLGAIDISSLELLLYGASPMSPTRLVEGLERIGPIFAQLYGQTECYPVSLLGKADHDDRRPELFASCGFPLASCTVSLLDENNQPVRPGEAGEICVRATQAMEGYWKRPEQTAETFAGGWLHTGDIARADERGYLYIVDRKKDMIVSGGFNIFPREVEDVLSSHPDVAMASVIGIPHPKWGEAVTALVVPKPGKQPDAESLIDLVKQRKGGTHAPKQIEFVDSLPLTAVGKVDKKVLRSKYWAGQERQVG</sequence>
<dbReference type="InterPro" id="IPR020845">
    <property type="entry name" value="AMP-binding_CS"/>
</dbReference>
<keyword evidence="4" id="KW-1185">Reference proteome</keyword>
<dbReference type="CDD" id="cd17631">
    <property type="entry name" value="FACL_FadD13-like"/>
    <property type="match status" value="1"/>
</dbReference>
<dbReference type="InterPro" id="IPR050237">
    <property type="entry name" value="ATP-dep_AMP-bd_enzyme"/>
</dbReference>
<dbReference type="AlphaFoldDB" id="A0A6P1BAY7"/>
<dbReference type="InterPro" id="IPR042099">
    <property type="entry name" value="ANL_N_sf"/>
</dbReference>
<comment type="caution">
    <text evidence="3">The sequence shown here is derived from an EMBL/GenBank/DDBJ whole genome shotgun (WGS) entry which is preliminary data.</text>
</comment>
<evidence type="ECO:0000259" key="1">
    <source>
        <dbReference type="Pfam" id="PF00501"/>
    </source>
</evidence>
<evidence type="ECO:0000313" key="4">
    <source>
        <dbReference type="Proteomes" id="UP000468531"/>
    </source>
</evidence>
<dbReference type="Proteomes" id="UP000468531">
    <property type="component" value="Unassembled WGS sequence"/>
</dbReference>
<accession>A0A6P1BAY7</accession>
<organism evidence="3 4">
    <name type="scientific">Bradyrhizobium uaiense</name>
    <dbReference type="NCBI Taxonomy" id="2594946"/>
    <lineage>
        <taxon>Bacteria</taxon>
        <taxon>Pseudomonadati</taxon>
        <taxon>Pseudomonadota</taxon>
        <taxon>Alphaproteobacteria</taxon>
        <taxon>Hyphomicrobiales</taxon>
        <taxon>Nitrobacteraceae</taxon>
        <taxon>Bradyrhizobium</taxon>
    </lineage>
</organism>
<feature type="domain" description="AMP-binding enzyme C-terminal" evidence="2">
    <location>
        <begin position="434"/>
        <end position="509"/>
    </location>
</feature>
<proteinExistence type="predicted"/>
<gene>
    <name evidence="3" type="ORF">FNJ47_06965</name>
</gene>
<dbReference type="Gene3D" id="3.30.300.30">
    <property type="match status" value="1"/>
</dbReference>
<name>A0A6P1BAY7_9BRAD</name>